<keyword evidence="4" id="KW-1185">Reference proteome</keyword>
<name>A0ABT9QJ83_9ACTN</name>
<sequence length="257" mass="27683">MWQLPHPRHTQRTRLRRMGLFACLTTVLLTGFLLGRGTRAEEPPDQIYINAGPITTEATPTAVRTGQGRAGRASDRRTPLVRVARPPVAPTAPLERRSPRPTPSPENTIDGSTNGGFSSVINGDDRPGTPALSAMENEAIRLVNLERRKQGCSPLRVDRRLTLSARAHSAEMAASGTLSHDSPDGRSPWDRMESAGYGDGGAENIGRGYTSAEDAVQSWMATGGHRRNILNCKLTATGVGAVDGSTGPWWTQDFGYS</sequence>
<protein>
    <submittedName>
        <fullName evidence="3">Uncharacterized protein YkwD</fullName>
    </submittedName>
</protein>
<dbReference type="InterPro" id="IPR014044">
    <property type="entry name" value="CAP_dom"/>
</dbReference>
<dbReference type="PANTHER" id="PTHR31157:SF1">
    <property type="entry name" value="SCP DOMAIN-CONTAINING PROTEIN"/>
    <property type="match status" value="1"/>
</dbReference>
<dbReference type="Gene3D" id="3.40.33.10">
    <property type="entry name" value="CAP"/>
    <property type="match status" value="1"/>
</dbReference>
<feature type="compositionally biased region" description="Polar residues" evidence="1">
    <location>
        <begin position="107"/>
        <end position="120"/>
    </location>
</feature>
<feature type="compositionally biased region" description="Basic and acidic residues" evidence="1">
    <location>
        <begin position="181"/>
        <end position="193"/>
    </location>
</feature>
<proteinExistence type="predicted"/>
<evidence type="ECO:0000313" key="4">
    <source>
        <dbReference type="Proteomes" id="UP001225356"/>
    </source>
</evidence>
<dbReference type="Proteomes" id="UP001225356">
    <property type="component" value="Unassembled WGS sequence"/>
</dbReference>
<feature type="domain" description="SCP" evidence="2">
    <location>
        <begin position="141"/>
        <end position="254"/>
    </location>
</feature>
<dbReference type="CDD" id="cd05379">
    <property type="entry name" value="CAP_bacterial"/>
    <property type="match status" value="1"/>
</dbReference>
<feature type="region of interest" description="Disordered" evidence="1">
    <location>
        <begin position="84"/>
        <end position="120"/>
    </location>
</feature>
<organism evidence="3 4">
    <name type="scientific">Streptosporangium lutulentum</name>
    <dbReference type="NCBI Taxonomy" id="1461250"/>
    <lineage>
        <taxon>Bacteria</taxon>
        <taxon>Bacillati</taxon>
        <taxon>Actinomycetota</taxon>
        <taxon>Actinomycetes</taxon>
        <taxon>Streptosporangiales</taxon>
        <taxon>Streptosporangiaceae</taxon>
        <taxon>Streptosporangium</taxon>
    </lineage>
</organism>
<dbReference type="PANTHER" id="PTHR31157">
    <property type="entry name" value="SCP DOMAIN-CONTAINING PROTEIN"/>
    <property type="match status" value="1"/>
</dbReference>
<gene>
    <name evidence="3" type="ORF">J2853_005975</name>
</gene>
<dbReference type="SUPFAM" id="SSF55797">
    <property type="entry name" value="PR-1-like"/>
    <property type="match status" value="1"/>
</dbReference>
<evidence type="ECO:0000256" key="1">
    <source>
        <dbReference type="SAM" id="MobiDB-lite"/>
    </source>
</evidence>
<dbReference type="RefSeq" id="WP_307563521.1">
    <property type="nucleotide sequence ID" value="NZ_JAUSQU010000001.1"/>
</dbReference>
<comment type="caution">
    <text evidence="3">The sequence shown here is derived from an EMBL/GenBank/DDBJ whole genome shotgun (WGS) entry which is preliminary data.</text>
</comment>
<feature type="region of interest" description="Disordered" evidence="1">
    <location>
        <begin position="171"/>
        <end position="203"/>
    </location>
</feature>
<reference evidence="3 4" key="1">
    <citation type="submission" date="2023-07" db="EMBL/GenBank/DDBJ databases">
        <title>Sequencing the genomes of 1000 actinobacteria strains.</title>
        <authorList>
            <person name="Klenk H.-P."/>
        </authorList>
    </citation>
    <scope>NUCLEOTIDE SEQUENCE [LARGE SCALE GENOMIC DNA]</scope>
    <source>
        <strain evidence="3 4">DSM 46740</strain>
    </source>
</reference>
<evidence type="ECO:0000259" key="2">
    <source>
        <dbReference type="Pfam" id="PF00188"/>
    </source>
</evidence>
<evidence type="ECO:0000313" key="3">
    <source>
        <dbReference type="EMBL" id="MDP9846764.1"/>
    </source>
</evidence>
<dbReference type="Pfam" id="PF00188">
    <property type="entry name" value="CAP"/>
    <property type="match status" value="1"/>
</dbReference>
<dbReference type="EMBL" id="JAUSQU010000001">
    <property type="protein sequence ID" value="MDP9846764.1"/>
    <property type="molecule type" value="Genomic_DNA"/>
</dbReference>
<dbReference type="InterPro" id="IPR035940">
    <property type="entry name" value="CAP_sf"/>
</dbReference>
<accession>A0ABT9QJ83</accession>